<evidence type="ECO:0000256" key="1">
    <source>
        <dbReference type="ARBA" id="ARBA00004173"/>
    </source>
</evidence>
<dbReference type="PANTHER" id="PTHR14360">
    <property type="entry name" value="PROTEIN FMP32, MITOCHONDRIAL"/>
    <property type="match status" value="1"/>
</dbReference>
<dbReference type="InterPro" id="IPR024461">
    <property type="entry name" value="CCDC90-like"/>
</dbReference>
<keyword evidence="5 8" id="KW-0175">Coiled coil</keyword>
<dbReference type="GO" id="GO:0016020">
    <property type="term" value="C:membrane"/>
    <property type="evidence" value="ECO:0007669"/>
    <property type="project" value="UniProtKB-SubCell"/>
</dbReference>
<evidence type="ECO:0000256" key="5">
    <source>
        <dbReference type="ARBA" id="ARBA00023054"/>
    </source>
</evidence>
<dbReference type="AlphaFoldDB" id="A0A9Q3GHN1"/>
<feature type="coiled-coil region" evidence="8">
    <location>
        <begin position="232"/>
        <end position="288"/>
    </location>
</feature>
<evidence type="ECO:0000256" key="3">
    <source>
        <dbReference type="ARBA" id="ARBA00022692"/>
    </source>
</evidence>
<keyword evidence="6" id="KW-0496">Mitochondrion</keyword>
<feature type="compositionally biased region" description="Low complexity" evidence="9">
    <location>
        <begin position="325"/>
        <end position="346"/>
    </location>
</feature>
<dbReference type="OrthoDB" id="1552at2759"/>
<protein>
    <submittedName>
        <fullName evidence="11">Uncharacterized protein</fullName>
    </submittedName>
</protein>
<keyword evidence="12" id="KW-1185">Reference proteome</keyword>
<reference evidence="11" key="1">
    <citation type="submission" date="2021-03" db="EMBL/GenBank/DDBJ databases">
        <title>Draft genome sequence of rust myrtle Austropuccinia psidii MF-1, a brazilian biotype.</title>
        <authorList>
            <person name="Quecine M.C."/>
            <person name="Pachon D.M.R."/>
            <person name="Bonatelli M.L."/>
            <person name="Correr F.H."/>
            <person name="Franceschini L.M."/>
            <person name="Leite T.F."/>
            <person name="Margarido G.R.A."/>
            <person name="Almeida C.A."/>
            <person name="Ferrarezi J.A."/>
            <person name="Labate C.A."/>
        </authorList>
    </citation>
    <scope>NUCLEOTIDE SEQUENCE</scope>
    <source>
        <strain evidence="11">MF-1</strain>
    </source>
</reference>
<dbReference type="PANTHER" id="PTHR14360:SF12">
    <property type="entry name" value="MOZ PROTEIN REPRESENTS A CHROMATIN-ASSOCIATED ACETYLTRANSFERASE"/>
    <property type="match status" value="1"/>
</dbReference>
<dbReference type="Proteomes" id="UP000765509">
    <property type="component" value="Unassembled WGS sequence"/>
</dbReference>
<dbReference type="GO" id="GO:0005739">
    <property type="term" value="C:mitochondrion"/>
    <property type="evidence" value="ECO:0007669"/>
    <property type="project" value="UniProtKB-SubCell"/>
</dbReference>
<evidence type="ECO:0000256" key="10">
    <source>
        <dbReference type="SAM" id="Phobius"/>
    </source>
</evidence>
<sequence length="396" mass="44559">MVVAMRTRMAIDKSSAKLLISSNPRPSRPEPIQSLSSFDLSFFQFRSSHSIQFNHSSFSSLACCQQQKSNQSHQKANNSDLVSSFQDPLVGLSPLGPENQQKKSKSCKPSSSDSNRQFDPNLKTSLVPSQTRPRPIILPTHAFHTHRFIQKLENSGYQLGSAQQLLHFVDHSLRNSEKRWLLNGPSGGIVLKSYAEGQAYLYNAALGELRTEVRVKARNDGIVLKSASNGVQREIDNLKQKLKEDIGTLKNELQLELNGRKEETNDAQKKLELEIQELESKFMILVGEVRTDIETRKWVTTRRCVVAIASLALCVIIFTAFENNPPSTSSRSSSSNSNQSNQNQQRFKSEQNLRSVEELVGILPPTDEKDDSETDEPTLYFNPKELYYGKRIGEDS</sequence>
<feature type="transmembrane region" description="Helical" evidence="10">
    <location>
        <begin position="304"/>
        <end position="321"/>
    </location>
</feature>
<organism evidence="11 12">
    <name type="scientific">Austropuccinia psidii MF-1</name>
    <dbReference type="NCBI Taxonomy" id="1389203"/>
    <lineage>
        <taxon>Eukaryota</taxon>
        <taxon>Fungi</taxon>
        <taxon>Dikarya</taxon>
        <taxon>Basidiomycota</taxon>
        <taxon>Pucciniomycotina</taxon>
        <taxon>Pucciniomycetes</taxon>
        <taxon>Pucciniales</taxon>
        <taxon>Sphaerophragmiaceae</taxon>
        <taxon>Austropuccinia</taxon>
    </lineage>
</organism>
<proteinExistence type="predicted"/>
<feature type="compositionally biased region" description="Basic and acidic residues" evidence="9">
    <location>
        <begin position="347"/>
        <end position="357"/>
    </location>
</feature>
<feature type="region of interest" description="Disordered" evidence="9">
    <location>
        <begin position="325"/>
        <end position="382"/>
    </location>
</feature>
<evidence type="ECO:0000313" key="12">
    <source>
        <dbReference type="Proteomes" id="UP000765509"/>
    </source>
</evidence>
<name>A0A9Q3GHN1_9BASI</name>
<evidence type="ECO:0000256" key="4">
    <source>
        <dbReference type="ARBA" id="ARBA00022989"/>
    </source>
</evidence>
<comment type="caution">
    <text evidence="11">The sequence shown here is derived from an EMBL/GenBank/DDBJ whole genome shotgun (WGS) entry which is preliminary data.</text>
</comment>
<feature type="region of interest" description="Disordered" evidence="9">
    <location>
        <begin position="92"/>
        <end position="133"/>
    </location>
</feature>
<gene>
    <name evidence="11" type="ORF">O181_006497</name>
</gene>
<keyword evidence="7 10" id="KW-0472">Membrane</keyword>
<evidence type="ECO:0000313" key="11">
    <source>
        <dbReference type="EMBL" id="MBW0466782.1"/>
    </source>
</evidence>
<evidence type="ECO:0000256" key="2">
    <source>
        <dbReference type="ARBA" id="ARBA00004370"/>
    </source>
</evidence>
<feature type="compositionally biased region" description="Polar residues" evidence="9">
    <location>
        <begin position="115"/>
        <end position="132"/>
    </location>
</feature>
<evidence type="ECO:0000256" key="7">
    <source>
        <dbReference type="ARBA" id="ARBA00023136"/>
    </source>
</evidence>
<dbReference type="EMBL" id="AVOT02001392">
    <property type="protein sequence ID" value="MBW0466782.1"/>
    <property type="molecule type" value="Genomic_DNA"/>
</dbReference>
<evidence type="ECO:0000256" key="8">
    <source>
        <dbReference type="SAM" id="Coils"/>
    </source>
</evidence>
<accession>A0A9Q3GHN1</accession>
<dbReference type="Pfam" id="PF07798">
    <property type="entry name" value="CCDC90-like"/>
    <property type="match status" value="1"/>
</dbReference>
<comment type="subcellular location">
    <subcellularLocation>
        <location evidence="2">Membrane</location>
    </subcellularLocation>
    <subcellularLocation>
        <location evidence="1">Mitochondrion</location>
    </subcellularLocation>
</comment>
<keyword evidence="3 10" id="KW-0812">Transmembrane</keyword>
<keyword evidence="4 10" id="KW-1133">Transmembrane helix</keyword>
<evidence type="ECO:0000256" key="9">
    <source>
        <dbReference type="SAM" id="MobiDB-lite"/>
    </source>
</evidence>
<evidence type="ECO:0000256" key="6">
    <source>
        <dbReference type="ARBA" id="ARBA00023128"/>
    </source>
</evidence>